<name>A0ABT7AAV9_9ACTN</name>
<organism evidence="3 4">
    <name type="scientific">Streptomyces iconiensis</name>
    <dbReference type="NCBI Taxonomy" id="1384038"/>
    <lineage>
        <taxon>Bacteria</taxon>
        <taxon>Bacillati</taxon>
        <taxon>Actinomycetota</taxon>
        <taxon>Actinomycetes</taxon>
        <taxon>Kitasatosporales</taxon>
        <taxon>Streptomycetaceae</taxon>
        <taxon>Streptomyces</taxon>
    </lineage>
</organism>
<feature type="region of interest" description="Disordered" evidence="1">
    <location>
        <begin position="1"/>
        <end position="32"/>
    </location>
</feature>
<gene>
    <name evidence="3" type="ORF">NMN56_039540</name>
</gene>
<feature type="non-terminal residue" evidence="3">
    <location>
        <position position="1"/>
    </location>
</feature>
<keyword evidence="2" id="KW-0472">Membrane</keyword>
<sequence>PPPPPPPPAAPPPMPPSPPAVPAAPPPPPPPAPVEVHHTVHVVLTPEPEPEAPRWRFGWLRAWLRPWQTLIAAAIALMPSPAYGHSLTSAWSAVLHEERTNGLGMPYALAGGLLAIALLLDRRRTWWARTLLVVALVGGTGALGWYDPVTWLTGVRSS</sequence>
<proteinExistence type="predicted"/>
<evidence type="ECO:0000256" key="2">
    <source>
        <dbReference type="SAM" id="Phobius"/>
    </source>
</evidence>
<keyword evidence="2" id="KW-0812">Transmembrane</keyword>
<accession>A0ABT7AAV9</accession>
<protein>
    <submittedName>
        <fullName evidence="3">Uncharacterized protein</fullName>
    </submittedName>
</protein>
<evidence type="ECO:0000313" key="4">
    <source>
        <dbReference type="Proteomes" id="UP001214441"/>
    </source>
</evidence>
<reference evidence="3 4" key="1">
    <citation type="submission" date="2023-05" db="EMBL/GenBank/DDBJ databases">
        <title>Streptantibioticus silvisoli sp. nov., acidotolerant actinomycetes 1 from pine litter.</title>
        <authorList>
            <person name="Swiecimska M."/>
            <person name="Golinska P."/>
            <person name="Sangal V."/>
            <person name="Wachnowicz B."/>
            <person name="Goodfellow M."/>
        </authorList>
    </citation>
    <scope>NUCLEOTIDE SEQUENCE [LARGE SCALE GENOMIC DNA]</scope>
    <source>
        <strain evidence="3 4">DSM 42109</strain>
    </source>
</reference>
<feature type="transmembrane region" description="Helical" evidence="2">
    <location>
        <begin position="127"/>
        <end position="146"/>
    </location>
</feature>
<keyword evidence="4" id="KW-1185">Reference proteome</keyword>
<evidence type="ECO:0000313" key="3">
    <source>
        <dbReference type="EMBL" id="MDJ1137951.1"/>
    </source>
</evidence>
<dbReference type="Proteomes" id="UP001214441">
    <property type="component" value="Unassembled WGS sequence"/>
</dbReference>
<comment type="caution">
    <text evidence="3">The sequence shown here is derived from an EMBL/GenBank/DDBJ whole genome shotgun (WGS) entry which is preliminary data.</text>
</comment>
<dbReference type="RefSeq" id="WP_283742555.1">
    <property type="nucleotide sequence ID" value="NZ_JANCPR020000069.1"/>
</dbReference>
<evidence type="ECO:0000256" key="1">
    <source>
        <dbReference type="SAM" id="MobiDB-lite"/>
    </source>
</evidence>
<feature type="transmembrane region" description="Helical" evidence="2">
    <location>
        <begin position="103"/>
        <end position="120"/>
    </location>
</feature>
<dbReference type="EMBL" id="JANCPR020000069">
    <property type="protein sequence ID" value="MDJ1137951.1"/>
    <property type="molecule type" value="Genomic_DNA"/>
</dbReference>
<keyword evidence="2" id="KW-1133">Transmembrane helix</keyword>